<keyword evidence="7" id="KW-0503">Monooxygenase</keyword>
<evidence type="ECO:0000256" key="4">
    <source>
        <dbReference type="ARBA" id="ARBA00022723"/>
    </source>
</evidence>
<evidence type="ECO:0000256" key="7">
    <source>
        <dbReference type="ARBA" id="ARBA00023033"/>
    </source>
</evidence>
<dbReference type="CDD" id="cd11064">
    <property type="entry name" value="CYP86A"/>
    <property type="match status" value="3"/>
</dbReference>
<dbReference type="PROSITE" id="PS00086">
    <property type="entry name" value="CYTOCHROME_P450"/>
    <property type="match status" value="1"/>
</dbReference>
<evidence type="ECO:0000313" key="10">
    <source>
        <dbReference type="EMBL" id="KAG8477379.1"/>
    </source>
</evidence>
<dbReference type="Gene3D" id="1.10.630.10">
    <property type="entry name" value="Cytochrome P450"/>
    <property type="match status" value="3"/>
</dbReference>
<dbReference type="GO" id="GO:0006629">
    <property type="term" value="P:lipid metabolic process"/>
    <property type="evidence" value="ECO:0007669"/>
    <property type="project" value="UniProtKB-ARBA"/>
</dbReference>
<proteinExistence type="inferred from homology"/>
<accession>A0A8J5YX02</accession>
<dbReference type="PRINTS" id="PR00385">
    <property type="entry name" value="P450"/>
</dbReference>
<keyword evidence="11" id="KW-1185">Reference proteome</keyword>
<evidence type="ECO:0000256" key="1">
    <source>
        <dbReference type="ARBA" id="ARBA00001971"/>
    </source>
</evidence>
<dbReference type="PRINTS" id="PR00463">
    <property type="entry name" value="EP450I"/>
</dbReference>
<dbReference type="InterPro" id="IPR002401">
    <property type="entry name" value="Cyt_P450_E_grp-I"/>
</dbReference>
<dbReference type="GO" id="GO:0020037">
    <property type="term" value="F:heme binding"/>
    <property type="evidence" value="ECO:0007669"/>
    <property type="project" value="InterPro"/>
</dbReference>
<name>A0A8J5YX02_9ROSI</name>
<evidence type="ECO:0000313" key="11">
    <source>
        <dbReference type="Proteomes" id="UP000701853"/>
    </source>
</evidence>
<evidence type="ECO:0000256" key="5">
    <source>
        <dbReference type="ARBA" id="ARBA00023002"/>
    </source>
</evidence>
<keyword evidence="9" id="KW-0812">Transmembrane</keyword>
<dbReference type="GO" id="GO:0004497">
    <property type="term" value="F:monooxygenase activity"/>
    <property type="evidence" value="ECO:0007669"/>
    <property type="project" value="UniProtKB-KW"/>
</dbReference>
<dbReference type="InterPro" id="IPR017972">
    <property type="entry name" value="Cyt_P450_CS"/>
</dbReference>
<protein>
    <recommendedName>
        <fullName evidence="12">Cytochrome P450 704C1-like protein</fullName>
    </recommendedName>
</protein>
<keyword evidence="6 8" id="KW-0408">Iron</keyword>
<sequence length="1589" mass="183483">MGILTIIFFISLPFFFVFIILSVFVIKILSGKSINDPKYAPVKGTIFDQIFYFDYLYDYQTQVAKKLRTYRLLDLGRSELYTTDTRIVEHILKTNFEHYGKVDGDKWRQQRKLASYEFSAKVLRDFSCSVFKRNASKLVTAVSELSMSGQVIEFQDMLMKYTMESIIKVGFGVDLNCMSLSSNEDDEGSSFLKAFDDATQSLYFRYIDPLWKLKRVLNLGSEASLKRNIKVIDNFIYDVLRTKKKQLALNPDLNVKDDILSRFLAEKEKNPETMSDKYLRDIIFSFMIAGKDTTANTLCWFFYMLCKNPLIQEKVAQEVIDCTCSGSGENHANTDDILATITDETLQKMQYLHAALTETLRLYPVTPMNGRCAMEDDILPDGHIIKKGEEINYLAYAMGRMRYIWGEDAEIFRPERWLKNGVFQPESPFKFISFHAGPRICLGKEFAYRQMKIFTVALLHFFRFKLADESKDTIYKVTFTLHMKDCRDGKGEELWNLNIVLVEFHFKSSSFSLISPPMSASNILSLKKHKREHLWEVLPSSCSIPMDFSYSFTFTALVLLLSLISLAFFTAKLKQKQTKNKYHPVAGTIINLLLNFNRLHHYMAYLAAKYRTYRLLSPYRSEIHTSEPANVEYILKTNFDNYGKGEYNHSLLRDFFGEGIFTVDGDKWRQQRKASSYEFSTKVLRDFSSVVFRKNVARLANIVSEAANSNETMDMQDLFMKSTLDSIFKVAFGVELDSMCGSNVEGKEFATAFDNASVLVVYRYVDLFWKIKRYLNIGSEAALKRNIKVVDNFVYKLIHNKIEQLRDSKDDSAVIKKEDILTRYLQVNDTDPKYLRDTIINFTGAGKDTTASTLSWFIYMLCKHPDVQEKVAVEVKEATKSMEVKDVDEFAASLREEALEKMHYLHAAITETIRLYPAVPMDGKICFSDDTLPDGFSVRKDDLIVYQPYAMGRMKFIWGDDAEEFRPERWLDKNGMFRSESPFKFTAFQAGPRVCLGKDFAYRQMKIFSAVLLRCFVFKLSDENREVTYRTMINLHIDGGLHLTMVQKQTNILALHNINKCLQEFDIRRLNLVLLGAGKESVSMDFSNSFTFTALLLLISLISFKFLSAKLRQKQRKIKYHPVAGTFVNQLLNFKRLHHYMTDLAAKYRTYRLLSPFRNEIYTSDPANVEYILKTNFQNYGKGEYNHSLLRDLLGEGIFTVDGDKWRQQRKVSSYEFSTKVLRDFSSVVFRKNVARLANIVSEAANSNETMDMQDLFMKSTLDSIFKVAFGVELDSMCGSNEEGKEFAAAFDDSSALTLYRYVDPFWKIKRYLNIGSEAALKRNIKVVDNFVYKLIHNKIEQLRDSKDNSAVIKKEDILTRFLEVTDTDPKYLRDIILNFIIAGKDTTAASLSWFIYMLCKHPDVQEKVAAEVKEATKSMEVKDVAEFAAGLSEEALGKMHYIHAAITETLRLYPAVPVDAKVCLADDTLPDGFTARKGDMIAYQPYAMGRMRFIWGDNAEEFRPERWLDKNGMFQAENPFKFTAFQAGPRICLGKEFAYRQMKIFSAVLLSCFVFKLSDENRTVTYRTMINLHIEGGLHVRAFHRYQT</sequence>
<dbReference type="GO" id="GO:0005506">
    <property type="term" value="F:iron ion binding"/>
    <property type="evidence" value="ECO:0007669"/>
    <property type="project" value="InterPro"/>
</dbReference>
<dbReference type="PANTHER" id="PTHR24296">
    <property type="entry name" value="CYTOCHROME P450"/>
    <property type="match status" value="1"/>
</dbReference>
<keyword evidence="9" id="KW-0472">Membrane</keyword>
<comment type="cofactor">
    <cofactor evidence="1 8">
        <name>heme</name>
        <dbReference type="ChEBI" id="CHEBI:30413"/>
    </cofactor>
</comment>
<evidence type="ECO:0000256" key="9">
    <source>
        <dbReference type="SAM" id="Phobius"/>
    </source>
</evidence>
<keyword evidence="3 8" id="KW-0349">Heme</keyword>
<feature type="transmembrane region" description="Helical" evidence="9">
    <location>
        <begin position="548"/>
        <end position="569"/>
    </location>
</feature>
<feature type="binding site" description="axial binding residue" evidence="8">
    <location>
        <position position="441"/>
    </location>
    <ligand>
        <name>heme</name>
        <dbReference type="ChEBI" id="CHEBI:30413"/>
    </ligand>
    <ligandPart>
        <name>Fe</name>
        <dbReference type="ChEBI" id="CHEBI:18248"/>
    </ligandPart>
</feature>
<dbReference type="Proteomes" id="UP000701853">
    <property type="component" value="Chromosome 11"/>
</dbReference>
<dbReference type="GO" id="GO:0016705">
    <property type="term" value="F:oxidoreductase activity, acting on paired donors, with incorporation or reduction of molecular oxygen"/>
    <property type="evidence" value="ECO:0007669"/>
    <property type="project" value="InterPro"/>
</dbReference>
<evidence type="ECO:0000256" key="8">
    <source>
        <dbReference type="PIRSR" id="PIRSR602401-1"/>
    </source>
</evidence>
<dbReference type="SUPFAM" id="SSF48264">
    <property type="entry name" value="Cytochrome P450"/>
    <property type="match status" value="3"/>
</dbReference>
<dbReference type="Pfam" id="PF00067">
    <property type="entry name" value="p450"/>
    <property type="match status" value="3"/>
</dbReference>
<evidence type="ECO:0000256" key="2">
    <source>
        <dbReference type="ARBA" id="ARBA00010617"/>
    </source>
</evidence>
<gene>
    <name evidence="10" type="ORF">CXB51_030209</name>
</gene>
<keyword evidence="4 8" id="KW-0479">Metal-binding</keyword>
<evidence type="ECO:0000256" key="6">
    <source>
        <dbReference type="ARBA" id="ARBA00023004"/>
    </source>
</evidence>
<keyword evidence="5" id="KW-0560">Oxidoreductase</keyword>
<dbReference type="InterPro" id="IPR001128">
    <property type="entry name" value="Cyt_P450"/>
</dbReference>
<comment type="similarity">
    <text evidence="2">Belongs to the cytochrome P450 family.</text>
</comment>
<dbReference type="EMBL" id="JAHUZN010000011">
    <property type="protein sequence ID" value="KAG8477379.1"/>
    <property type="molecule type" value="Genomic_DNA"/>
</dbReference>
<evidence type="ECO:0000256" key="3">
    <source>
        <dbReference type="ARBA" id="ARBA00022617"/>
    </source>
</evidence>
<dbReference type="InterPro" id="IPR036396">
    <property type="entry name" value="Cyt_P450_sf"/>
</dbReference>
<comment type="caution">
    <text evidence="10">The sequence shown here is derived from an EMBL/GenBank/DDBJ whole genome shotgun (WGS) entry which is preliminary data.</text>
</comment>
<feature type="transmembrane region" description="Helical" evidence="9">
    <location>
        <begin position="6"/>
        <end position="29"/>
    </location>
</feature>
<organism evidence="10 11">
    <name type="scientific">Gossypium anomalum</name>
    <dbReference type="NCBI Taxonomy" id="47600"/>
    <lineage>
        <taxon>Eukaryota</taxon>
        <taxon>Viridiplantae</taxon>
        <taxon>Streptophyta</taxon>
        <taxon>Embryophyta</taxon>
        <taxon>Tracheophyta</taxon>
        <taxon>Spermatophyta</taxon>
        <taxon>Magnoliopsida</taxon>
        <taxon>eudicotyledons</taxon>
        <taxon>Gunneridae</taxon>
        <taxon>Pentapetalae</taxon>
        <taxon>rosids</taxon>
        <taxon>malvids</taxon>
        <taxon>Malvales</taxon>
        <taxon>Malvaceae</taxon>
        <taxon>Malvoideae</taxon>
        <taxon>Gossypium</taxon>
    </lineage>
</organism>
<keyword evidence="9" id="KW-1133">Transmembrane helix</keyword>
<dbReference type="OrthoDB" id="1470350at2759"/>
<evidence type="ECO:0008006" key="12">
    <source>
        <dbReference type="Google" id="ProtNLM"/>
    </source>
</evidence>
<reference evidence="10 11" key="1">
    <citation type="journal article" date="2021" name="bioRxiv">
        <title>The Gossypium anomalum genome as a resource for cotton improvement and evolutionary analysis of hybrid incompatibility.</title>
        <authorList>
            <person name="Grover C.E."/>
            <person name="Yuan D."/>
            <person name="Arick M.A."/>
            <person name="Miller E.R."/>
            <person name="Hu G."/>
            <person name="Peterson D.G."/>
            <person name="Wendel J.F."/>
            <person name="Udall J.A."/>
        </authorList>
    </citation>
    <scope>NUCLEOTIDE SEQUENCE [LARGE SCALE GENOMIC DNA]</scope>
    <source>
        <strain evidence="10">JFW-Udall</strain>
        <tissue evidence="10">Leaf</tissue>
    </source>
</reference>